<dbReference type="InterPro" id="IPR015424">
    <property type="entry name" value="PyrdxlP-dep_Trfase"/>
</dbReference>
<feature type="modified residue" description="N6-(pyridoxal phosphate)lysine" evidence="6">
    <location>
        <position position="198"/>
    </location>
</feature>
<dbReference type="PIRSF" id="PIRSF000524">
    <property type="entry name" value="SPT"/>
    <property type="match status" value="1"/>
</dbReference>
<dbReference type="PANTHER" id="PTHR21152">
    <property type="entry name" value="AMINOTRANSFERASE CLASS V"/>
    <property type="match status" value="1"/>
</dbReference>
<organism evidence="8">
    <name type="scientific">Hemiselmis andersenii</name>
    <name type="common">Cryptophyte alga</name>
    <dbReference type="NCBI Taxonomy" id="464988"/>
    <lineage>
        <taxon>Eukaryota</taxon>
        <taxon>Cryptophyceae</taxon>
        <taxon>Cryptomonadales</taxon>
        <taxon>Hemiselmidaceae</taxon>
        <taxon>Hemiselmis</taxon>
    </lineage>
</organism>
<dbReference type="Pfam" id="PF00266">
    <property type="entry name" value="Aminotran_5"/>
    <property type="match status" value="1"/>
</dbReference>
<gene>
    <name evidence="8" type="ORF">HAND00432_LOCUS1898</name>
</gene>
<dbReference type="Gene3D" id="3.40.640.10">
    <property type="entry name" value="Type I PLP-dependent aspartate aminotransferase-like (Major domain)"/>
    <property type="match status" value="1"/>
</dbReference>
<dbReference type="InterPro" id="IPR024169">
    <property type="entry name" value="SP_NH2Trfase/AEP_transaminase"/>
</dbReference>
<name>A0A6U4S3M0_HEMAN</name>
<reference evidence="8" key="1">
    <citation type="submission" date="2021-01" db="EMBL/GenBank/DDBJ databases">
        <authorList>
            <person name="Corre E."/>
            <person name="Pelletier E."/>
            <person name="Niang G."/>
            <person name="Scheremetjew M."/>
            <person name="Finn R."/>
            <person name="Kale V."/>
            <person name="Holt S."/>
            <person name="Cochrane G."/>
            <person name="Meng A."/>
            <person name="Brown T."/>
            <person name="Cohen L."/>
        </authorList>
    </citation>
    <scope>NUCLEOTIDE SEQUENCE</scope>
    <source>
        <strain evidence="8">CCMP644</strain>
    </source>
</reference>
<dbReference type="EMBL" id="HBFX01003066">
    <property type="protein sequence ID" value="CAD8947380.1"/>
    <property type="molecule type" value="Transcribed_RNA"/>
</dbReference>
<accession>A0A6U4S3M0</accession>
<keyword evidence="4 6" id="KW-0663">Pyridoxal phosphate</keyword>
<dbReference type="GO" id="GO:0004760">
    <property type="term" value="F:L-serine-pyruvate transaminase activity"/>
    <property type="evidence" value="ECO:0007669"/>
    <property type="project" value="TreeGrafter"/>
</dbReference>
<dbReference type="InterPro" id="IPR015422">
    <property type="entry name" value="PyrdxlP-dep_Trfase_small"/>
</dbReference>
<evidence type="ECO:0000256" key="2">
    <source>
        <dbReference type="ARBA" id="ARBA00009236"/>
    </source>
</evidence>
<dbReference type="Gene3D" id="3.90.1150.10">
    <property type="entry name" value="Aspartate Aminotransferase, domain 1"/>
    <property type="match status" value="1"/>
</dbReference>
<dbReference type="EC" id="2.6.1.44" evidence="3"/>
<dbReference type="InterPro" id="IPR015421">
    <property type="entry name" value="PyrdxlP-dep_Trfase_major"/>
</dbReference>
<evidence type="ECO:0000256" key="4">
    <source>
        <dbReference type="ARBA" id="ARBA00022898"/>
    </source>
</evidence>
<dbReference type="GO" id="GO:0005777">
    <property type="term" value="C:peroxisome"/>
    <property type="evidence" value="ECO:0007669"/>
    <property type="project" value="TreeGrafter"/>
</dbReference>
<dbReference type="GO" id="GO:0008453">
    <property type="term" value="F:alanine-glyoxylate transaminase activity"/>
    <property type="evidence" value="ECO:0007669"/>
    <property type="project" value="UniProtKB-EC"/>
</dbReference>
<evidence type="ECO:0000256" key="5">
    <source>
        <dbReference type="PIRSR" id="PIRSR000524-1"/>
    </source>
</evidence>
<sequence length="385" mass="41288">MPALLPAGPDVDGLLEYSVVYTDRALNHMSVSFQQVMRDLSASLKRTYNADAVAIVPGSGTYGMEAVARQFATTKHTVVIRNGWFSYRWTQILDQGGLAKSCTVLQARRATPGDTQPFAPAPIDEVVRTIKKERPAVVFAPHVETSAGIILPDSYISAMADAVHSVGGLMVLDCIASGCLWVDMKRLGVDALISAPQKGWTGPACCAMVMMSSNAVAACRSSQSSSFTLDLAQWLKVMEAYEGGKHMYHATMPTDALRAFRDVLREGEEYGLGKLKGQQQQLGEAVRSLLHGKYGFASVAADGFHAPGVVVCYTPNPTWKSGAAFAKEGMQIAAGVQLSLGEGANYSSFRIGLFGMDKLRDIKRTVGLLDKVLKSLSSAGGRARL</sequence>
<feature type="binding site" evidence="5">
    <location>
        <position position="350"/>
    </location>
    <ligand>
        <name>substrate</name>
    </ligand>
</feature>
<dbReference type="PANTHER" id="PTHR21152:SF40">
    <property type="entry name" value="ALANINE--GLYOXYLATE AMINOTRANSFERASE"/>
    <property type="match status" value="1"/>
</dbReference>
<protein>
    <recommendedName>
        <fullName evidence="3">alanine--glyoxylate transaminase</fullName>
        <ecNumber evidence="3">2.6.1.44</ecNumber>
    </recommendedName>
</protein>
<proteinExistence type="inferred from homology"/>
<comment type="cofactor">
    <cofactor evidence="1 6">
        <name>pyridoxal 5'-phosphate</name>
        <dbReference type="ChEBI" id="CHEBI:597326"/>
    </cofactor>
</comment>
<evidence type="ECO:0000256" key="3">
    <source>
        <dbReference type="ARBA" id="ARBA00013049"/>
    </source>
</evidence>
<evidence type="ECO:0000259" key="7">
    <source>
        <dbReference type="Pfam" id="PF00266"/>
    </source>
</evidence>
<dbReference type="GO" id="GO:0019265">
    <property type="term" value="P:glycine biosynthetic process, by transamination of glyoxylate"/>
    <property type="evidence" value="ECO:0007669"/>
    <property type="project" value="TreeGrafter"/>
</dbReference>
<evidence type="ECO:0000256" key="6">
    <source>
        <dbReference type="PIRSR" id="PIRSR000524-50"/>
    </source>
</evidence>
<evidence type="ECO:0000313" key="8">
    <source>
        <dbReference type="EMBL" id="CAD8947380.1"/>
    </source>
</evidence>
<comment type="similarity">
    <text evidence="2">Belongs to the class-V pyridoxal-phosphate-dependent aminotransferase family.</text>
</comment>
<dbReference type="SUPFAM" id="SSF53383">
    <property type="entry name" value="PLP-dependent transferases"/>
    <property type="match status" value="1"/>
</dbReference>
<evidence type="ECO:0000256" key="1">
    <source>
        <dbReference type="ARBA" id="ARBA00001933"/>
    </source>
</evidence>
<feature type="domain" description="Aminotransferase class V" evidence="7">
    <location>
        <begin position="23"/>
        <end position="298"/>
    </location>
</feature>
<dbReference type="AlphaFoldDB" id="A0A6U4S3M0"/>
<dbReference type="InterPro" id="IPR000192">
    <property type="entry name" value="Aminotrans_V_dom"/>
</dbReference>